<accession>A0ABM9B5H8</accession>
<organism evidence="1 2">
    <name type="scientific">Neolewinella maritima</name>
    <dbReference type="NCBI Taxonomy" id="1383882"/>
    <lineage>
        <taxon>Bacteria</taxon>
        <taxon>Pseudomonadati</taxon>
        <taxon>Bacteroidota</taxon>
        <taxon>Saprospiria</taxon>
        <taxon>Saprospirales</taxon>
        <taxon>Lewinellaceae</taxon>
        <taxon>Neolewinella</taxon>
    </lineage>
</organism>
<protein>
    <submittedName>
        <fullName evidence="1">Uncharacterized protein</fullName>
    </submittedName>
</protein>
<evidence type="ECO:0000313" key="2">
    <source>
        <dbReference type="Proteomes" id="UP000837803"/>
    </source>
</evidence>
<dbReference type="RefSeq" id="WP_238752479.1">
    <property type="nucleotide sequence ID" value="NZ_CAKLPZ010000007.1"/>
</dbReference>
<comment type="caution">
    <text evidence="1">The sequence shown here is derived from an EMBL/GenBank/DDBJ whole genome shotgun (WGS) entry which is preliminary data.</text>
</comment>
<name>A0ABM9B5H8_9BACT</name>
<proteinExistence type="predicted"/>
<keyword evidence="2" id="KW-1185">Reference proteome</keyword>
<sequence length="99" mass="11120">MNDEKMKSSQPDADIDDATLLGAVYFNGVMIFDSEGNAIDGVEYFDEEGDLKPELYLTMDENYTKFPVDSDIVLIQHAELFAGETHGNYGAKTLYRRAK</sequence>
<dbReference type="EMBL" id="CAKLPZ010000007">
    <property type="protein sequence ID" value="CAH1002656.1"/>
    <property type="molecule type" value="Genomic_DNA"/>
</dbReference>
<dbReference type="Proteomes" id="UP000837803">
    <property type="component" value="Unassembled WGS sequence"/>
</dbReference>
<evidence type="ECO:0000313" key="1">
    <source>
        <dbReference type="EMBL" id="CAH1002656.1"/>
    </source>
</evidence>
<reference evidence="1" key="1">
    <citation type="submission" date="2021-12" db="EMBL/GenBank/DDBJ databases">
        <authorList>
            <person name="Rodrigo-Torres L."/>
            <person name="Arahal R. D."/>
            <person name="Lucena T."/>
        </authorList>
    </citation>
    <scope>NUCLEOTIDE SEQUENCE</scope>
    <source>
        <strain evidence="1">CECT 8419</strain>
    </source>
</reference>
<gene>
    <name evidence="1" type="ORF">LEM8419_03528</name>
</gene>